<evidence type="ECO:0000256" key="4">
    <source>
        <dbReference type="RuleBase" id="RU003910"/>
    </source>
</evidence>
<sequence>MPKKNEKNLDMIDYKKSDALRKFLDSQFRIKNHKYTGLSTKDQRRVANAVKIARFMGFLPYTRAQIRSNQPVRPAPEE</sequence>
<organism evidence="5 6">
    <name type="scientific">Candidatus Yanofskybacteria bacterium CG10_big_fil_rev_8_21_14_0_10_46_23</name>
    <dbReference type="NCBI Taxonomy" id="1975098"/>
    <lineage>
        <taxon>Bacteria</taxon>
        <taxon>Candidatus Yanofskyibacteriota</taxon>
    </lineage>
</organism>
<dbReference type="InterPro" id="IPR001648">
    <property type="entry name" value="Ribosomal_bS18"/>
</dbReference>
<protein>
    <submittedName>
        <fullName evidence="5">30S ribosomal protein S18</fullName>
    </submittedName>
</protein>
<reference evidence="5 6" key="1">
    <citation type="submission" date="2017-09" db="EMBL/GenBank/DDBJ databases">
        <title>Depth-based differentiation of microbial function through sediment-hosted aquifers and enrichment of novel symbionts in the deep terrestrial subsurface.</title>
        <authorList>
            <person name="Probst A.J."/>
            <person name="Ladd B."/>
            <person name="Jarett J.K."/>
            <person name="Geller-Mcgrath D.E."/>
            <person name="Sieber C.M."/>
            <person name="Emerson J.B."/>
            <person name="Anantharaman K."/>
            <person name="Thomas B.C."/>
            <person name="Malmstrom R."/>
            <person name="Stieglmeier M."/>
            <person name="Klingl A."/>
            <person name="Woyke T."/>
            <person name="Ryan C.M."/>
            <person name="Banfield J.F."/>
        </authorList>
    </citation>
    <scope>NUCLEOTIDE SEQUENCE [LARGE SCALE GENOMIC DNA]</scope>
    <source>
        <strain evidence="5">CG10_big_fil_rev_8_21_14_0_10_46_23</strain>
    </source>
</reference>
<evidence type="ECO:0000256" key="2">
    <source>
        <dbReference type="ARBA" id="ARBA00022980"/>
    </source>
</evidence>
<dbReference type="Gene3D" id="4.10.640.10">
    <property type="entry name" value="Ribosomal protein S18"/>
    <property type="match status" value="1"/>
</dbReference>
<dbReference type="GO" id="GO:0006412">
    <property type="term" value="P:translation"/>
    <property type="evidence" value="ECO:0007669"/>
    <property type="project" value="InterPro"/>
</dbReference>
<dbReference type="AlphaFoldDB" id="A0A2H0R514"/>
<keyword evidence="2 4" id="KW-0689">Ribosomal protein</keyword>
<dbReference type="InterPro" id="IPR036870">
    <property type="entry name" value="Ribosomal_bS18_sf"/>
</dbReference>
<dbReference type="Pfam" id="PF01084">
    <property type="entry name" value="Ribosomal_S18"/>
    <property type="match status" value="1"/>
</dbReference>
<evidence type="ECO:0000256" key="1">
    <source>
        <dbReference type="ARBA" id="ARBA00005589"/>
    </source>
</evidence>
<accession>A0A2H0R514</accession>
<dbReference type="GO" id="GO:0005840">
    <property type="term" value="C:ribosome"/>
    <property type="evidence" value="ECO:0007669"/>
    <property type="project" value="UniProtKB-KW"/>
</dbReference>
<gene>
    <name evidence="5" type="primary">rpsR</name>
    <name evidence="5" type="ORF">COV31_00705</name>
</gene>
<dbReference type="PANTHER" id="PTHR13479">
    <property type="entry name" value="30S RIBOSOMAL PROTEIN S18"/>
    <property type="match status" value="1"/>
</dbReference>
<evidence type="ECO:0000256" key="3">
    <source>
        <dbReference type="ARBA" id="ARBA00023274"/>
    </source>
</evidence>
<keyword evidence="3 4" id="KW-0687">Ribonucleoprotein</keyword>
<name>A0A2H0R514_9BACT</name>
<dbReference type="GO" id="GO:0070181">
    <property type="term" value="F:small ribosomal subunit rRNA binding"/>
    <property type="evidence" value="ECO:0007669"/>
    <property type="project" value="TreeGrafter"/>
</dbReference>
<dbReference type="PANTHER" id="PTHR13479:SF40">
    <property type="entry name" value="SMALL RIBOSOMAL SUBUNIT PROTEIN BS18M"/>
    <property type="match status" value="1"/>
</dbReference>
<evidence type="ECO:0000313" key="6">
    <source>
        <dbReference type="Proteomes" id="UP000230232"/>
    </source>
</evidence>
<comment type="caution">
    <text evidence="5">The sequence shown here is derived from an EMBL/GenBank/DDBJ whole genome shotgun (WGS) entry which is preliminary data.</text>
</comment>
<comment type="similarity">
    <text evidence="1 4">Belongs to the bacterial ribosomal protein bS18 family.</text>
</comment>
<dbReference type="GO" id="GO:0003735">
    <property type="term" value="F:structural constituent of ribosome"/>
    <property type="evidence" value="ECO:0007669"/>
    <property type="project" value="InterPro"/>
</dbReference>
<dbReference type="PRINTS" id="PR00974">
    <property type="entry name" value="RIBOSOMALS18"/>
</dbReference>
<dbReference type="EMBL" id="PCXO01000004">
    <property type="protein sequence ID" value="PIR41612.1"/>
    <property type="molecule type" value="Genomic_DNA"/>
</dbReference>
<proteinExistence type="inferred from homology"/>
<dbReference type="NCBIfam" id="TIGR00165">
    <property type="entry name" value="S18"/>
    <property type="match status" value="1"/>
</dbReference>
<evidence type="ECO:0000313" key="5">
    <source>
        <dbReference type="EMBL" id="PIR41612.1"/>
    </source>
</evidence>
<dbReference type="GO" id="GO:1990904">
    <property type="term" value="C:ribonucleoprotein complex"/>
    <property type="evidence" value="ECO:0007669"/>
    <property type="project" value="UniProtKB-KW"/>
</dbReference>
<dbReference type="SUPFAM" id="SSF46911">
    <property type="entry name" value="Ribosomal protein S18"/>
    <property type="match status" value="1"/>
</dbReference>
<dbReference type="Proteomes" id="UP000230232">
    <property type="component" value="Unassembled WGS sequence"/>
</dbReference>